<dbReference type="Pfam" id="PF22725">
    <property type="entry name" value="GFO_IDH_MocA_C3"/>
    <property type="match status" value="1"/>
</dbReference>
<sequence length="342" mass="38339">MENTLKFAVFGAGFWANYQISAWKQVGGVELLAICDPDKEKAKNMAQKHGIPKVYTEAESLFEQEKLDFVDIISSIPSHAPLVKAAAKAGVHVICQKPMAQDYATCQSMVKACEEAGVKYFIHENFRFQTPIRECKKLMEEGKIGTAFRAKMTFCSGFPVFDNQPALAELDRFIIMDLGVHILDMSRFLFGDVEKLYCQTQKINPNIKGEDVANTLLTMKNGVNCFVEVSYASQLEQETFPQTLILIEGDKGSIRLDYNHHITLTQKGQGSQKFKADPPQYAWADPDYALIHSSVVTCNQSILDALMDRVPAETSGQDNLKTMELVFLSYESSDNNKVLFTQ</sequence>
<comment type="caution">
    <text evidence="3">The sequence shown here is derived from an EMBL/GenBank/DDBJ whole genome shotgun (WGS) entry which is preliminary data.</text>
</comment>
<dbReference type="Gene3D" id="3.30.360.10">
    <property type="entry name" value="Dihydrodipicolinate Reductase, domain 2"/>
    <property type="match status" value="1"/>
</dbReference>
<protein>
    <recommendedName>
        <fullName evidence="5">Oxidoreductase</fullName>
    </recommendedName>
</protein>
<gene>
    <name evidence="3" type="ORF">ADIS_3119</name>
</gene>
<dbReference type="RefSeq" id="WP_010855253.1">
    <property type="nucleotide sequence ID" value="NZ_AQHR01000085.1"/>
</dbReference>
<reference evidence="3 4" key="1">
    <citation type="submission" date="2013-02" db="EMBL/GenBank/DDBJ databases">
        <title>A novel strain isolated from Lonar lake, Maharashtra, India.</title>
        <authorList>
            <person name="Singh A."/>
        </authorList>
    </citation>
    <scope>NUCLEOTIDE SEQUENCE [LARGE SCALE GENOMIC DNA]</scope>
    <source>
        <strain evidence="3 4">AK24</strain>
    </source>
</reference>
<evidence type="ECO:0000313" key="3">
    <source>
        <dbReference type="EMBL" id="EON76669.1"/>
    </source>
</evidence>
<dbReference type="STRING" id="1232681.ADIS_3119"/>
<dbReference type="PANTHER" id="PTHR43708">
    <property type="entry name" value="CONSERVED EXPRESSED OXIDOREDUCTASE (EUROFUNG)"/>
    <property type="match status" value="1"/>
</dbReference>
<dbReference type="InterPro" id="IPR000683">
    <property type="entry name" value="Gfo/Idh/MocA-like_OxRdtase_N"/>
</dbReference>
<dbReference type="PANTHER" id="PTHR43708:SF8">
    <property type="entry name" value="OXIDOREDUCTASE"/>
    <property type="match status" value="1"/>
</dbReference>
<feature type="domain" description="GFO/IDH/MocA-like oxidoreductase" evidence="2">
    <location>
        <begin position="132"/>
        <end position="255"/>
    </location>
</feature>
<dbReference type="SUPFAM" id="SSF55347">
    <property type="entry name" value="Glyceraldehyde-3-phosphate dehydrogenase-like, C-terminal domain"/>
    <property type="match status" value="1"/>
</dbReference>
<dbReference type="AlphaFoldDB" id="R7ZRQ9"/>
<dbReference type="InterPro" id="IPR051317">
    <property type="entry name" value="Gfo/Idh/MocA_oxidoreduct"/>
</dbReference>
<evidence type="ECO:0000259" key="1">
    <source>
        <dbReference type="Pfam" id="PF01408"/>
    </source>
</evidence>
<dbReference type="GO" id="GO:0000166">
    <property type="term" value="F:nucleotide binding"/>
    <property type="evidence" value="ECO:0007669"/>
    <property type="project" value="InterPro"/>
</dbReference>
<dbReference type="Pfam" id="PF01408">
    <property type="entry name" value="GFO_IDH_MocA"/>
    <property type="match status" value="1"/>
</dbReference>
<feature type="domain" description="Gfo/Idh/MocA-like oxidoreductase N-terminal" evidence="1">
    <location>
        <begin position="5"/>
        <end position="122"/>
    </location>
</feature>
<dbReference type="InterPro" id="IPR055170">
    <property type="entry name" value="GFO_IDH_MocA-like_dom"/>
</dbReference>
<evidence type="ECO:0008006" key="5">
    <source>
        <dbReference type="Google" id="ProtNLM"/>
    </source>
</evidence>
<dbReference type="SUPFAM" id="SSF51735">
    <property type="entry name" value="NAD(P)-binding Rossmann-fold domains"/>
    <property type="match status" value="1"/>
</dbReference>
<name>R7ZRQ9_9BACT</name>
<dbReference type="InterPro" id="IPR036291">
    <property type="entry name" value="NAD(P)-bd_dom_sf"/>
</dbReference>
<evidence type="ECO:0000313" key="4">
    <source>
        <dbReference type="Proteomes" id="UP000013909"/>
    </source>
</evidence>
<organism evidence="3 4">
    <name type="scientific">Lunatimonas lonarensis</name>
    <dbReference type="NCBI Taxonomy" id="1232681"/>
    <lineage>
        <taxon>Bacteria</taxon>
        <taxon>Pseudomonadati</taxon>
        <taxon>Bacteroidota</taxon>
        <taxon>Cytophagia</taxon>
        <taxon>Cytophagales</taxon>
        <taxon>Cyclobacteriaceae</taxon>
    </lineage>
</organism>
<dbReference type="EMBL" id="AQHR01000085">
    <property type="protein sequence ID" value="EON76669.1"/>
    <property type="molecule type" value="Genomic_DNA"/>
</dbReference>
<keyword evidence="4" id="KW-1185">Reference proteome</keyword>
<evidence type="ECO:0000259" key="2">
    <source>
        <dbReference type="Pfam" id="PF22725"/>
    </source>
</evidence>
<proteinExistence type="predicted"/>
<accession>R7ZRQ9</accession>
<dbReference type="Gene3D" id="3.40.50.720">
    <property type="entry name" value="NAD(P)-binding Rossmann-like Domain"/>
    <property type="match status" value="1"/>
</dbReference>
<dbReference type="OrthoDB" id="9795543at2"/>
<dbReference type="Proteomes" id="UP000013909">
    <property type="component" value="Unassembled WGS sequence"/>
</dbReference>